<dbReference type="InterPro" id="IPR011421">
    <property type="entry name" value="BCNT-C"/>
</dbReference>
<evidence type="ECO:0000256" key="1">
    <source>
        <dbReference type="ARBA" id="ARBA00010465"/>
    </source>
</evidence>
<dbReference type="Proteomes" id="UP001217918">
    <property type="component" value="Unassembled WGS sequence"/>
</dbReference>
<dbReference type="AlphaFoldDB" id="A0AAD9I4X6"/>
<protein>
    <recommendedName>
        <fullName evidence="2">SWR1-complex protein 5</fullName>
    </recommendedName>
</protein>
<dbReference type="GO" id="GO:0000812">
    <property type="term" value="C:Swr1 complex"/>
    <property type="evidence" value="ECO:0007669"/>
    <property type="project" value="TreeGrafter"/>
</dbReference>
<evidence type="ECO:0000259" key="4">
    <source>
        <dbReference type="PROSITE" id="PS51279"/>
    </source>
</evidence>
<proteinExistence type="inferred from homology"/>
<dbReference type="InterPro" id="IPR027124">
    <property type="entry name" value="Swc5/CFDP1/2"/>
</dbReference>
<evidence type="ECO:0000256" key="2">
    <source>
        <dbReference type="ARBA" id="ARBA00019138"/>
    </source>
</evidence>
<dbReference type="PANTHER" id="PTHR48407">
    <property type="entry name" value="CRANIOFACIAL DEVELOPMENT PROTEIN 1"/>
    <property type="match status" value="1"/>
</dbReference>
<dbReference type="PANTHER" id="PTHR48407:SF1">
    <property type="entry name" value="CRANIOFACIAL DEVELOPMENT PROTEIN 1"/>
    <property type="match status" value="1"/>
</dbReference>
<feature type="region of interest" description="Disordered" evidence="3">
    <location>
        <begin position="1"/>
        <end position="124"/>
    </location>
</feature>
<dbReference type="EMBL" id="JAQQPM010000004">
    <property type="protein sequence ID" value="KAK2070645.1"/>
    <property type="molecule type" value="Genomic_DNA"/>
</dbReference>
<reference evidence="5" key="1">
    <citation type="journal article" date="2023" name="Mol. Plant Microbe Interact.">
        <title>Elucidating the Obligate Nature and Biological Capacity of an Invasive Fungal Corn Pathogen.</title>
        <authorList>
            <person name="MacCready J.S."/>
            <person name="Roggenkamp E.M."/>
            <person name="Gdanetz K."/>
            <person name="Chilvers M.I."/>
        </authorList>
    </citation>
    <scope>NUCLEOTIDE SEQUENCE</scope>
    <source>
        <strain evidence="5">PM02</strain>
    </source>
</reference>
<feature type="region of interest" description="Disordered" evidence="3">
    <location>
        <begin position="160"/>
        <end position="181"/>
    </location>
</feature>
<evidence type="ECO:0000256" key="3">
    <source>
        <dbReference type="SAM" id="MobiDB-lite"/>
    </source>
</evidence>
<dbReference type="PROSITE" id="PS51279">
    <property type="entry name" value="BCNT_C"/>
    <property type="match status" value="1"/>
</dbReference>
<sequence>MSLPPDQDDTYASEDDSDFAPDEAPDAASSASEDEGDEISVEPAPAKRKGQDGCEATDAGYENSGDESVIDKGRKKRRKKDNHGEAAAADARGDEDGEGGIVIKTRSMRATEKMERRQAAAESSDMIRIKRTYNFAGKVHTEEKLVTRNSAEAKLYLASSGENAGADGGKAEDASATAPKRMPRKAFRSVFEPITEQMLQRADLDLGLASRLRARDLASQAHAKKLNTVEKSRMDWAGYVDKEGIQEELALAGKSKHSFAARQDFLARSDARREEDAYKARMAERALATKA</sequence>
<evidence type="ECO:0000313" key="6">
    <source>
        <dbReference type="Proteomes" id="UP001217918"/>
    </source>
</evidence>
<accession>A0AAD9I4X6</accession>
<gene>
    <name evidence="5" type="ORF">P8C59_005122</name>
</gene>
<name>A0AAD9I4X6_9PEZI</name>
<feature type="compositionally biased region" description="Basic and acidic residues" evidence="3">
    <location>
        <begin position="109"/>
        <end position="119"/>
    </location>
</feature>
<comment type="caution">
    <text evidence="5">The sequence shown here is derived from an EMBL/GenBank/DDBJ whole genome shotgun (WGS) entry which is preliminary data.</text>
</comment>
<comment type="similarity">
    <text evidence="1">Belongs to the SWC5 family.</text>
</comment>
<dbReference type="Pfam" id="PF07572">
    <property type="entry name" value="BCNT"/>
    <property type="match status" value="1"/>
</dbReference>
<evidence type="ECO:0000313" key="5">
    <source>
        <dbReference type="EMBL" id="KAK2070645.1"/>
    </source>
</evidence>
<organism evidence="5 6">
    <name type="scientific">Phyllachora maydis</name>
    <dbReference type="NCBI Taxonomy" id="1825666"/>
    <lineage>
        <taxon>Eukaryota</taxon>
        <taxon>Fungi</taxon>
        <taxon>Dikarya</taxon>
        <taxon>Ascomycota</taxon>
        <taxon>Pezizomycotina</taxon>
        <taxon>Sordariomycetes</taxon>
        <taxon>Sordariomycetidae</taxon>
        <taxon>Phyllachorales</taxon>
        <taxon>Phyllachoraceae</taxon>
        <taxon>Phyllachora</taxon>
    </lineage>
</organism>
<feature type="domain" description="BCNT-C" evidence="4">
    <location>
        <begin position="208"/>
        <end position="287"/>
    </location>
</feature>
<feature type="compositionally biased region" description="Acidic residues" evidence="3">
    <location>
        <begin position="1"/>
        <end position="25"/>
    </location>
</feature>
<keyword evidence="6" id="KW-1185">Reference proteome</keyword>